<dbReference type="GO" id="GO:0016192">
    <property type="term" value="P:vesicle-mediated transport"/>
    <property type="evidence" value="ECO:0007669"/>
    <property type="project" value="InterPro"/>
</dbReference>
<dbReference type="Gene3D" id="3.30.450.60">
    <property type="match status" value="1"/>
</dbReference>
<comment type="subcellular location">
    <subcellularLocation>
        <location evidence="1">Cytoplasmic vesicle membrane</location>
    </subcellularLocation>
</comment>
<comment type="similarity">
    <text evidence="6">Belongs to the adaptor complexes medium subunit family.</text>
</comment>
<evidence type="ECO:0000256" key="6">
    <source>
        <dbReference type="PIRNR" id="PIRNR005992"/>
    </source>
</evidence>
<protein>
    <submittedName>
        <fullName evidence="8">CYFA0S01e07646g1_1</fullName>
    </submittedName>
</protein>
<evidence type="ECO:0000256" key="3">
    <source>
        <dbReference type="ARBA" id="ARBA00022927"/>
    </source>
</evidence>
<dbReference type="GO" id="GO:0030131">
    <property type="term" value="C:clathrin adaptor complex"/>
    <property type="evidence" value="ECO:0007669"/>
    <property type="project" value="UniProtKB-UniRule"/>
</dbReference>
<dbReference type="PROSITE" id="PS00990">
    <property type="entry name" value="CLAT_ADAPTOR_M_1"/>
    <property type="match status" value="1"/>
</dbReference>
<evidence type="ECO:0000256" key="2">
    <source>
        <dbReference type="ARBA" id="ARBA00022448"/>
    </source>
</evidence>
<dbReference type="Gene3D" id="2.60.40.1170">
    <property type="entry name" value="Mu homology domain, subdomain B"/>
    <property type="match status" value="2"/>
</dbReference>
<proteinExistence type="inferred from homology"/>
<evidence type="ECO:0000256" key="4">
    <source>
        <dbReference type="ARBA" id="ARBA00023136"/>
    </source>
</evidence>
<dbReference type="FunFam" id="3.30.450.60:FF:000002">
    <property type="entry name" value="AP-2 complex subunit mu, putative"/>
    <property type="match status" value="1"/>
</dbReference>
<dbReference type="VEuPathDB" id="FungiDB:BON22_0500"/>
<gene>
    <name evidence="8" type="ORF">CYFA0S_01e07646g</name>
</gene>
<dbReference type="OrthoDB" id="10259133at2759"/>
<feature type="domain" description="MHD" evidence="7">
    <location>
        <begin position="179"/>
        <end position="465"/>
    </location>
</feature>
<evidence type="ECO:0000313" key="8">
    <source>
        <dbReference type="EMBL" id="CDR37128.1"/>
    </source>
</evidence>
<accession>A0A061AJ23</accession>
<name>A0A061AJ23_CYBFA</name>
<dbReference type="EMBL" id="LK052886">
    <property type="protein sequence ID" value="CDR37128.1"/>
    <property type="molecule type" value="Genomic_DNA"/>
</dbReference>
<dbReference type="PRINTS" id="PR00314">
    <property type="entry name" value="CLATHRINADPT"/>
</dbReference>
<keyword evidence="2 6" id="KW-0813">Transport</keyword>
<keyword evidence="4" id="KW-0472">Membrane</keyword>
<dbReference type="GO" id="GO:0006886">
    <property type="term" value="P:intracellular protein transport"/>
    <property type="evidence" value="ECO:0007669"/>
    <property type="project" value="UniProtKB-UniRule"/>
</dbReference>
<evidence type="ECO:0000259" key="7">
    <source>
        <dbReference type="PROSITE" id="PS51072"/>
    </source>
</evidence>
<dbReference type="SUPFAM" id="SSF49447">
    <property type="entry name" value="Second domain of Mu2 adaptin subunit (ap50) of ap2 adaptor"/>
    <property type="match status" value="1"/>
</dbReference>
<keyword evidence="3 6" id="KW-0653">Protein transport</keyword>
<dbReference type="Pfam" id="PF00928">
    <property type="entry name" value="Adap_comp_sub"/>
    <property type="match status" value="1"/>
</dbReference>
<dbReference type="InterPro" id="IPR036168">
    <property type="entry name" value="AP2_Mu_C_sf"/>
</dbReference>
<dbReference type="GO" id="GO:0030659">
    <property type="term" value="C:cytoplasmic vesicle membrane"/>
    <property type="evidence" value="ECO:0007669"/>
    <property type="project" value="UniProtKB-SubCell"/>
</dbReference>
<dbReference type="InterPro" id="IPR018240">
    <property type="entry name" value="Clathrin_mu_CS"/>
</dbReference>
<dbReference type="PIRSF" id="PIRSF005992">
    <property type="entry name" value="Clathrin_mu"/>
    <property type="match status" value="1"/>
</dbReference>
<evidence type="ECO:0000256" key="5">
    <source>
        <dbReference type="ARBA" id="ARBA00023329"/>
    </source>
</evidence>
<dbReference type="AlphaFoldDB" id="A0A061AJ23"/>
<evidence type="ECO:0000256" key="1">
    <source>
        <dbReference type="ARBA" id="ARBA00004156"/>
    </source>
</evidence>
<dbReference type="PROSITE" id="PS00991">
    <property type="entry name" value="CLAT_ADAPTOR_M_2"/>
    <property type="match status" value="1"/>
</dbReference>
<sequence length="466" mass="54082">MLDALAILDADANCLISRTYTQNLFPLVEMVRSFKSLIRQNATGVPVLSSDGIHYIFIRNNDVYILAIAYYEHVNVMTILTFLYKFNDILMSYFKTKNLSRDLIVDNFNLIYELFDEIMDYGVPQLTDTQILNDVIKLELNESKEKSEDDPFADEINSSILKTTTNAISWRPTGIFYKKNEFFVDVTERILLTVNPDKRVVRHEIHGSIDVKCYLSGMPMLRIGINKLLQEGNDKFFAKLHFHQCVELPKFTSDRLISFIPPDGKFELCNYALSIRSPPLIEVTEHEFKVIDNQILRTTISIHTNFRMGAHLEGLVIKVPINLDLYDVDFRTTPKFKTRQGKVSYKFDENVILWSIDSLSGDRSCTMMSQFRLNTPEISESKPEIGMDPPPKVTKPQFDRIKATVEDDDDITVSQYKDIRIEFELPDITLSSLKIEYLKITEDLLNYPAFPWVRYKTTNENYVYRL</sequence>
<dbReference type="PROSITE" id="PS51072">
    <property type="entry name" value="MHD"/>
    <property type="match status" value="1"/>
</dbReference>
<organism evidence="8">
    <name type="scientific">Cyberlindnera fabianii</name>
    <name type="common">Yeast</name>
    <name type="synonym">Hansenula fabianii</name>
    <dbReference type="NCBI Taxonomy" id="36022"/>
    <lineage>
        <taxon>Eukaryota</taxon>
        <taxon>Fungi</taxon>
        <taxon>Dikarya</taxon>
        <taxon>Ascomycota</taxon>
        <taxon>Saccharomycotina</taxon>
        <taxon>Saccharomycetes</taxon>
        <taxon>Phaffomycetales</taxon>
        <taxon>Phaffomycetaceae</taxon>
        <taxon>Cyberlindnera</taxon>
    </lineage>
</organism>
<dbReference type="InterPro" id="IPR011012">
    <property type="entry name" value="Longin-like_dom_sf"/>
</dbReference>
<dbReference type="InterPro" id="IPR050431">
    <property type="entry name" value="Adaptor_comp_med_subunit"/>
</dbReference>
<dbReference type="SUPFAM" id="SSF64356">
    <property type="entry name" value="SNARE-like"/>
    <property type="match status" value="1"/>
</dbReference>
<dbReference type="PhylomeDB" id="A0A061AJ23"/>
<dbReference type="PANTHER" id="PTHR10529">
    <property type="entry name" value="AP COMPLEX SUBUNIT MU"/>
    <property type="match status" value="1"/>
</dbReference>
<reference evidence="8" key="1">
    <citation type="journal article" date="2014" name="Genome Announc.">
        <title>Genome sequence of the yeast Cyberlindnera fabianii (Hansenula fabianii).</title>
        <authorList>
            <person name="Freel K.C."/>
            <person name="Sarilar V."/>
            <person name="Neuveglise C."/>
            <person name="Devillers H."/>
            <person name="Friedrich A."/>
            <person name="Schacherer J."/>
        </authorList>
    </citation>
    <scope>NUCLEOTIDE SEQUENCE</scope>
    <source>
        <strain evidence="8">YJS4271</strain>
    </source>
</reference>
<dbReference type="InterPro" id="IPR001392">
    <property type="entry name" value="Clathrin_mu"/>
</dbReference>
<keyword evidence="5" id="KW-0968">Cytoplasmic vesicle</keyword>
<dbReference type="InterPro" id="IPR028565">
    <property type="entry name" value="MHD"/>
</dbReference>